<feature type="compositionally biased region" description="Polar residues" evidence="1">
    <location>
        <begin position="249"/>
        <end position="260"/>
    </location>
</feature>
<dbReference type="Pfam" id="PF21724">
    <property type="entry name" value="DUF6861"/>
    <property type="match status" value="1"/>
</dbReference>
<evidence type="ECO:0000259" key="3">
    <source>
        <dbReference type="Pfam" id="PF21724"/>
    </source>
</evidence>
<protein>
    <recommendedName>
        <fullName evidence="3">NAD(+)--protein-arginine ADP-ribosyltransferase Tre1-like N-terminal domain-containing protein</fullName>
    </recommendedName>
</protein>
<proteinExistence type="predicted"/>
<keyword evidence="2" id="KW-0812">Transmembrane</keyword>
<dbReference type="OrthoDB" id="9816400at2"/>
<evidence type="ECO:0000313" key="4">
    <source>
        <dbReference type="EMBL" id="THD03900.1"/>
    </source>
</evidence>
<dbReference type="EMBL" id="MWIO01000084">
    <property type="protein sequence ID" value="THD03900.1"/>
    <property type="molecule type" value="Genomic_DNA"/>
</dbReference>
<keyword evidence="2" id="KW-1133">Transmembrane helix</keyword>
<keyword evidence="5" id="KW-1185">Reference proteome</keyword>
<evidence type="ECO:0000313" key="5">
    <source>
        <dbReference type="Proteomes" id="UP000306317"/>
    </source>
</evidence>
<evidence type="ECO:0000256" key="2">
    <source>
        <dbReference type="SAM" id="Phobius"/>
    </source>
</evidence>
<organism evidence="4 5">
    <name type="scientific">Rhodanobacter lindaniclasticus</name>
    <dbReference type="NCBI Taxonomy" id="75310"/>
    <lineage>
        <taxon>Bacteria</taxon>
        <taxon>Pseudomonadati</taxon>
        <taxon>Pseudomonadota</taxon>
        <taxon>Gammaproteobacteria</taxon>
        <taxon>Lysobacterales</taxon>
        <taxon>Rhodanobacteraceae</taxon>
        <taxon>Rhodanobacter</taxon>
    </lineage>
</organism>
<dbReference type="InterPro" id="IPR049195">
    <property type="entry name" value="Tre1-like_N"/>
</dbReference>
<feature type="region of interest" description="Disordered" evidence="1">
    <location>
        <begin position="245"/>
        <end position="308"/>
    </location>
</feature>
<feature type="domain" description="NAD(+)--protein-arginine ADP-ribosyltransferase Tre1-like N-terminal" evidence="3">
    <location>
        <begin position="39"/>
        <end position="232"/>
    </location>
</feature>
<comment type="caution">
    <text evidence="4">The sequence shown here is derived from an EMBL/GenBank/DDBJ whole genome shotgun (WGS) entry which is preliminary data.</text>
</comment>
<gene>
    <name evidence="4" type="ORF">B1991_18040</name>
</gene>
<sequence length="455" mass="49221">MVSMGGMLDPWQQLERWADRHTVGIRGKARLVSARADSVRQAIRLSEGLTVYWILRDFRDLNLQGVVNDIVEVLRQCLIVMLTTTGGGALIGGIAGGIGGVGAGAVPGVVIGAGAGAQVGEWILIAMGLKALAEYVVNDMPGIARDYWAGIHQAWQAATAPPLPQQPVRIDQLALHHAAEKIARAHVAVFVLLLMGIVAYLAKGRGSMADLAESVRGSKAGPRFAEWMVRNEGRLKADKRISERALQATRESSNGNAVTTKPNNPPASKKSPEPGDTVRKPVRKPAPDGYRSYRTHGINENPMLTPEGRGMVSQYEKQGFTRDEAILKTRQLMESGSTRPVANPVQIGDKFYKLVPKNSMPGRNSEFWMSKAEMDSLRGLNADQIGDCLGLPLESQQAGEFDVVQITAIHPSMSYTSRIAPTSQNGWEQSGGKVQTLLTDRSSFNAPSRTGIKFP</sequence>
<dbReference type="RefSeq" id="WP_136260072.1">
    <property type="nucleotide sequence ID" value="NZ_MWIO01000084.1"/>
</dbReference>
<feature type="compositionally biased region" description="Basic and acidic residues" evidence="1">
    <location>
        <begin position="270"/>
        <end position="279"/>
    </location>
</feature>
<dbReference type="Proteomes" id="UP000306317">
    <property type="component" value="Unassembled WGS sequence"/>
</dbReference>
<evidence type="ECO:0000256" key="1">
    <source>
        <dbReference type="SAM" id="MobiDB-lite"/>
    </source>
</evidence>
<accession>A0A4S3K6V0</accession>
<name>A0A4S3K6V0_9GAMM</name>
<dbReference type="AlphaFoldDB" id="A0A4S3K6V0"/>
<reference evidence="4 5" key="1">
    <citation type="submission" date="2017-02" db="EMBL/GenBank/DDBJ databases">
        <title>Whole genome sequencing of Rhodanobacter lindaniclasticus DSM 17932.</title>
        <authorList>
            <person name="Kumar S."/>
            <person name="Patil P."/>
            <person name="Patil P.B."/>
        </authorList>
    </citation>
    <scope>NUCLEOTIDE SEQUENCE [LARGE SCALE GENOMIC DNA]</scope>
    <source>
        <strain evidence="4 5">DSM 17932</strain>
    </source>
</reference>
<keyword evidence="2" id="KW-0472">Membrane</keyword>
<feature type="transmembrane region" description="Helical" evidence="2">
    <location>
        <begin position="182"/>
        <end position="202"/>
    </location>
</feature>